<keyword evidence="3" id="KW-1185">Reference proteome</keyword>
<reference evidence="2 3" key="1">
    <citation type="submission" date="2021-09" db="EMBL/GenBank/DDBJ databases">
        <title>Genomic insights and catalytic innovation underlie evolution of tropane alkaloids biosynthesis.</title>
        <authorList>
            <person name="Wang Y.-J."/>
            <person name="Tian T."/>
            <person name="Huang J.-P."/>
            <person name="Huang S.-X."/>
        </authorList>
    </citation>
    <scope>NUCLEOTIDE SEQUENCE [LARGE SCALE GENOMIC DNA]</scope>
    <source>
        <strain evidence="2">KIB-2018</strain>
        <tissue evidence="2">Leaf</tissue>
    </source>
</reference>
<organism evidence="2 3">
    <name type="scientific">Erythroxylum novogranatense</name>
    <dbReference type="NCBI Taxonomy" id="1862640"/>
    <lineage>
        <taxon>Eukaryota</taxon>
        <taxon>Viridiplantae</taxon>
        <taxon>Streptophyta</taxon>
        <taxon>Embryophyta</taxon>
        <taxon>Tracheophyta</taxon>
        <taxon>Spermatophyta</taxon>
        <taxon>Magnoliopsida</taxon>
        <taxon>eudicotyledons</taxon>
        <taxon>Gunneridae</taxon>
        <taxon>Pentapetalae</taxon>
        <taxon>rosids</taxon>
        <taxon>fabids</taxon>
        <taxon>Malpighiales</taxon>
        <taxon>Erythroxylaceae</taxon>
        <taxon>Erythroxylum</taxon>
    </lineage>
</organism>
<dbReference type="EMBL" id="JAIWQS010000012">
    <property type="protein sequence ID" value="KAJ8748866.1"/>
    <property type="molecule type" value="Genomic_DNA"/>
</dbReference>
<evidence type="ECO:0000256" key="1">
    <source>
        <dbReference type="SAM" id="MobiDB-lite"/>
    </source>
</evidence>
<name>A0AAV8S9I2_9ROSI</name>
<sequence>MDALNPTVSTGQASKKVRLCEREEDPPPPTLIIHTQLCSYSAVVSQQTTLDVQRWQRRPHSIRQDQSSVSSRVELPGTRFATLTVYEPLEVTTTTSLTTPSSPLPTNRNTHKRNYVRVNPKNPASFKATQVKKVSFHAKLGKPPLSALTTTFTPHKEGLTTKFQRRTPHHPNLRDPFWSLFGFFGSTYGPSSLGPSPSGSIPSHIDPSAHHSSPTQPIPEPHGPINTCPR</sequence>
<dbReference type="AlphaFoldDB" id="A0AAV8S9I2"/>
<feature type="compositionally biased region" description="Low complexity" evidence="1">
    <location>
        <begin position="193"/>
        <end position="203"/>
    </location>
</feature>
<protein>
    <submittedName>
        <fullName evidence="2">Uncharacterized protein</fullName>
    </submittedName>
</protein>
<evidence type="ECO:0000313" key="2">
    <source>
        <dbReference type="EMBL" id="KAJ8748866.1"/>
    </source>
</evidence>
<dbReference type="Proteomes" id="UP001159364">
    <property type="component" value="Linkage Group LG12"/>
</dbReference>
<evidence type="ECO:0000313" key="3">
    <source>
        <dbReference type="Proteomes" id="UP001159364"/>
    </source>
</evidence>
<comment type="caution">
    <text evidence="2">The sequence shown here is derived from an EMBL/GenBank/DDBJ whole genome shotgun (WGS) entry which is preliminary data.</text>
</comment>
<gene>
    <name evidence="2" type="ORF">K2173_013297</name>
</gene>
<proteinExistence type="predicted"/>
<accession>A0AAV8S9I2</accession>
<feature type="region of interest" description="Disordered" evidence="1">
    <location>
        <begin position="193"/>
        <end position="230"/>
    </location>
</feature>